<dbReference type="AlphaFoldDB" id="G3GX60"/>
<organism evidence="1 2">
    <name type="scientific">Cricetulus griseus</name>
    <name type="common">Chinese hamster</name>
    <name type="synonym">Cricetulus barabensis griseus</name>
    <dbReference type="NCBI Taxonomy" id="10029"/>
    <lineage>
        <taxon>Eukaryota</taxon>
        <taxon>Metazoa</taxon>
        <taxon>Chordata</taxon>
        <taxon>Craniata</taxon>
        <taxon>Vertebrata</taxon>
        <taxon>Euteleostomi</taxon>
        <taxon>Mammalia</taxon>
        <taxon>Eutheria</taxon>
        <taxon>Euarchontoglires</taxon>
        <taxon>Glires</taxon>
        <taxon>Rodentia</taxon>
        <taxon>Myomorpha</taxon>
        <taxon>Muroidea</taxon>
        <taxon>Cricetidae</taxon>
        <taxon>Cricetinae</taxon>
        <taxon>Cricetulus</taxon>
    </lineage>
</organism>
<dbReference type="EMBL" id="JH000058">
    <property type="protein sequence ID" value="EGW06234.1"/>
    <property type="molecule type" value="Genomic_DNA"/>
</dbReference>
<reference evidence="2" key="1">
    <citation type="journal article" date="2011" name="Nat. Biotechnol.">
        <title>The genomic sequence of the Chinese hamster ovary (CHO)-K1 cell line.</title>
        <authorList>
            <person name="Xu X."/>
            <person name="Nagarajan H."/>
            <person name="Lewis N.E."/>
            <person name="Pan S."/>
            <person name="Cai Z."/>
            <person name="Liu X."/>
            <person name="Chen W."/>
            <person name="Xie M."/>
            <person name="Wang W."/>
            <person name="Hammond S."/>
            <person name="Andersen M.R."/>
            <person name="Neff N."/>
            <person name="Passarelli B."/>
            <person name="Koh W."/>
            <person name="Fan H.C."/>
            <person name="Wang J."/>
            <person name="Gui Y."/>
            <person name="Lee K.H."/>
            <person name="Betenbaugh M.J."/>
            <person name="Quake S.R."/>
            <person name="Famili I."/>
            <person name="Palsson B.O."/>
            <person name="Wang J."/>
        </authorList>
    </citation>
    <scope>NUCLEOTIDE SEQUENCE [LARGE SCALE GENOMIC DNA]</scope>
    <source>
        <strain evidence="2">CHO K1 cell line</strain>
    </source>
</reference>
<sequence>MVCCELIASPAKHARARPGGRALREEHGSLFWSGGTARGLCARAGQLPAPGGIQRRIGGYLL</sequence>
<gene>
    <name evidence="1" type="ORF">I79_002374</name>
</gene>
<protein>
    <submittedName>
        <fullName evidence="1">Uncharacterized protein</fullName>
    </submittedName>
</protein>
<dbReference type="Proteomes" id="UP000001075">
    <property type="component" value="Unassembled WGS sequence"/>
</dbReference>
<name>G3GX60_CRIGR</name>
<evidence type="ECO:0000313" key="1">
    <source>
        <dbReference type="EMBL" id="EGW06234.1"/>
    </source>
</evidence>
<dbReference type="InParanoid" id="G3GX60"/>
<proteinExistence type="predicted"/>
<accession>G3GX60</accession>
<evidence type="ECO:0000313" key="2">
    <source>
        <dbReference type="Proteomes" id="UP000001075"/>
    </source>
</evidence>